<dbReference type="OrthoDB" id="6144703at2759"/>
<dbReference type="Proteomes" id="UP000708208">
    <property type="component" value="Unassembled WGS sequence"/>
</dbReference>
<accession>A0A8J2KR30</accession>
<proteinExistence type="predicted"/>
<evidence type="ECO:0000313" key="2">
    <source>
        <dbReference type="Proteomes" id="UP000708208"/>
    </source>
</evidence>
<sequence>MFFEQLICKQTPRFSIGDCAGGHRGDNRDKNRDVLVIP</sequence>
<dbReference type="EMBL" id="CAJVCH010525869">
    <property type="protein sequence ID" value="CAG7822257.1"/>
    <property type="molecule type" value="Genomic_DNA"/>
</dbReference>
<name>A0A8J2KR30_9HEXA</name>
<evidence type="ECO:0000313" key="1">
    <source>
        <dbReference type="EMBL" id="CAG7822257.1"/>
    </source>
</evidence>
<reference evidence="1" key="1">
    <citation type="submission" date="2021-06" db="EMBL/GenBank/DDBJ databases">
        <authorList>
            <person name="Hodson N. C."/>
            <person name="Mongue J. A."/>
            <person name="Jaron S. K."/>
        </authorList>
    </citation>
    <scope>NUCLEOTIDE SEQUENCE</scope>
</reference>
<keyword evidence="2" id="KW-1185">Reference proteome</keyword>
<gene>
    <name evidence="1" type="ORF">AFUS01_LOCUS32540</name>
</gene>
<protein>
    <submittedName>
        <fullName evidence="1">Uncharacterized protein</fullName>
    </submittedName>
</protein>
<dbReference type="AlphaFoldDB" id="A0A8J2KR30"/>
<feature type="non-terminal residue" evidence="1">
    <location>
        <position position="38"/>
    </location>
</feature>
<comment type="caution">
    <text evidence="1">The sequence shown here is derived from an EMBL/GenBank/DDBJ whole genome shotgun (WGS) entry which is preliminary data.</text>
</comment>
<organism evidence="1 2">
    <name type="scientific">Allacma fusca</name>
    <dbReference type="NCBI Taxonomy" id="39272"/>
    <lineage>
        <taxon>Eukaryota</taxon>
        <taxon>Metazoa</taxon>
        <taxon>Ecdysozoa</taxon>
        <taxon>Arthropoda</taxon>
        <taxon>Hexapoda</taxon>
        <taxon>Collembola</taxon>
        <taxon>Symphypleona</taxon>
        <taxon>Sminthuridae</taxon>
        <taxon>Allacma</taxon>
    </lineage>
</organism>